<keyword evidence="4 8" id="KW-0012">Acyltransferase</keyword>
<proteinExistence type="inferred from homology"/>
<evidence type="ECO:0000256" key="8">
    <source>
        <dbReference type="RuleBase" id="RU003557"/>
    </source>
</evidence>
<accession>J9D0Y9</accession>
<protein>
    <recommendedName>
        <fullName evidence="5">acetyl-CoA C-acyltransferase</fullName>
        <ecNumber evidence="5">2.3.1.16</ecNumber>
    </recommendedName>
</protein>
<reference evidence="12" key="2">
    <citation type="submission" date="2015-07" db="EMBL/GenBank/DDBJ databases">
        <title>Contrasting host-pathogen interactions and genome evolution in two generalist and specialist microsporidian pathogens of mosquitoes.</title>
        <authorList>
            <consortium name="The Broad Institute Genomics Platform"/>
            <consortium name="The Broad Institute Genome Sequencing Center for Infectious Disease"/>
            <person name="Cuomo C.A."/>
            <person name="Sanscrainte N.D."/>
            <person name="Goldberg J.M."/>
            <person name="Heiman D."/>
            <person name="Young S."/>
            <person name="Zeng Q."/>
            <person name="Becnel J.J."/>
            <person name="Birren B.W."/>
        </authorList>
    </citation>
    <scope>NUCLEOTIDE SEQUENCE [LARGE SCALE GENOMIC DNA]</scope>
    <source>
        <strain evidence="12">USNM 41457</strain>
    </source>
</reference>
<dbReference type="InterPro" id="IPR020613">
    <property type="entry name" value="Thiolase_CS"/>
</dbReference>
<feature type="active site" description="Acyl-thioester intermediate" evidence="7">
    <location>
        <position position="92"/>
    </location>
</feature>
<dbReference type="AlphaFoldDB" id="J9D0Y9"/>
<dbReference type="InterPro" id="IPR020617">
    <property type="entry name" value="Thiolase_C"/>
</dbReference>
<comment type="caution">
    <text evidence="11">The sequence shown here is derived from an EMBL/GenBank/DDBJ whole genome shotgun (WGS) entry which is preliminary data.</text>
</comment>
<evidence type="ECO:0000313" key="12">
    <source>
        <dbReference type="Proteomes" id="UP000003163"/>
    </source>
</evidence>
<evidence type="ECO:0000256" key="1">
    <source>
        <dbReference type="ARBA" id="ARBA00004872"/>
    </source>
</evidence>
<dbReference type="InterPro" id="IPR050215">
    <property type="entry name" value="Thiolase-like_sf_Thiolase"/>
</dbReference>
<dbReference type="PIRSF" id="PIRSF000429">
    <property type="entry name" value="Ac-CoA_Ac_transf"/>
    <property type="match status" value="1"/>
</dbReference>
<dbReference type="GO" id="GO:0010124">
    <property type="term" value="P:phenylacetate catabolic process"/>
    <property type="evidence" value="ECO:0007669"/>
    <property type="project" value="TreeGrafter"/>
</dbReference>
<dbReference type="NCBIfam" id="TIGR01930">
    <property type="entry name" value="AcCoA-C-Actrans"/>
    <property type="match status" value="1"/>
</dbReference>
<evidence type="ECO:0000256" key="7">
    <source>
        <dbReference type="PIRSR" id="PIRSR000429-1"/>
    </source>
</evidence>
<reference evidence="11 12" key="1">
    <citation type="submission" date="2011-08" db="EMBL/GenBank/DDBJ databases">
        <authorList>
            <person name="Liu Z.J."/>
            <person name="Shi F.L."/>
            <person name="Lu J.Q."/>
            <person name="Li M."/>
            <person name="Wang Z.L."/>
        </authorList>
    </citation>
    <scope>NUCLEOTIDE SEQUENCE [LARGE SCALE GENOMIC DNA]</scope>
    <source>
        <strain evidence="11 12">USNM 41457</strain>
    </source>
</reference>
<keyword evidence="3 8" id="KW-0808">Transferase</keyword>
<feature type="domain" description="Thiolase C-terminal" evidence="10">
    <location>
        <begin position="259"/>
        <end position="376"/>
    </location>
</feature>
<dbReference type="InterPro" id="IPR020616">
    <property type="entry name" value="Thiolase_N"/>
</dbReference>
<feature type="domain" description="Thiolase N-terminal" evidence="9">
    <location>
        <begin position="7"/>
        <end position="250"/>
    </location>
</feature>
<organism evidence="11 12">
    <name type="scientific">Edhazardia aedis (strain USNM 41457)</name>
    <name type="common">Microsporidian parasite</name>
    <dbReference type="NCBI Taxonomy" id="1003232"/>
    <lineage>
        <taxon>Eukaryota</taxon>
        <taxon>Fungi</taxon>
        <taxon>Fungi incertae sedis</taxon>
        <taxon>Microsporidia</taxon>
        <taxon>Edhazardia</taxon>
    </lineage>
</organism>
<evidence type="ECO:0000256" key="4">
    <source>
        <dbReference type="ARBA" id="ARBA00023315"/>
    </source>
</evidence>
<keyword evidence="12" id="KW-1185">Reference proteome</keyword>
<evidence type="ECO:0000256" key="6">
    <source>
        <dbReference type="ARBA" id="ARBA00047605"/>
    </source>
</evidence>
<evidence type="ECO:0000259" key="10">
    <source>
        <dbReference type="Pfam" id="PF02803"/>
    </source>
</evidence>
<evidence type="ECO:0000313" key="11">
    <source>
        <dbReference type="EMBL" id="EJW01526.1"/>
    </source>
</evidence>
<dbReference type="VEuPathDB" id="MicrosporidiaDB:EDEG_03900"/>
<dbReference type="GO" id="GO:0003988">
    <property type="term" value="F:acetyl-CoA C-acyltransferase activity"/>
    <property type="evidence" value="ECO:0007669"/>
    <property type="project" value="UniProtKB-EC"/>
</dbReference>
<dbReference type="GO" id="GO:0005777">
    <property type="term" value="C:peroxisome"/>
    <property type="evidence" value="ECO:0007669"/>
    <property type="project" value="TreeGrafter"/>
</dbReference>
<dbReference type="PROSITE" id="PS00737">
    <property type="entry name" value="THIOLASE_2"/>
    <property type="match status" value="1"/>
</dbReference>
<dbReference type="STRING" id="1003232.J9D0Y9"/>
<dbReference type="InterPro" id="IPR020615">
    <property type="entry name" value="Thiolase_acyl_enz_int_AS"/>
</dbReference>
<dbReference type="SUPFAM" id="SSF53901">
    <property type="entry name" value="Thiolase-like"/>
    <property type="match status" value="2"/>
</dbReference>
<dbReference type="FunCoup" id="J9D0Y9">
    <property type="interactions" value="66"/>
</dbReference>
<evidence type="ECO:0000256" key="3">
    <source>
        <dbReference type="ARBA" id="ARBA00022679"/>
    </source>
</evidence>
<comment type="catalytic activity">
    <reaction evidence="6">
        <text>an acyl-CoA + acetyl-CoA = a 3-oxoacyl-CoA + CoA</text>
        <dbReference type="Rhea" id="RHEA:21564"/>
        <dbReference type="ChEBI" id="CHEBI:57287"/>
        <dbReference type="ChEBI" id="CHEBI:57288"/>
        <dbReference type="ChEBI" id="CHEBI:58342"/>
        <dbReference type="ChEBI" id="CHEBI:90726"/>
        <dbReference type="EC" id="2.3.1.16"/>
    </reaction>
</comment>
<dbReference type="Proteomes" id="UP000003163">
    <property type="component" value="Unassembled WGS sequence"/>
</dbReference>
<dbReference type="Pfam" id="PF00108">
    <property type="entry name" value="Thiolase_N"/>
    <property type="match status" value="1"/>
</dbReference>
<feature type="active site" description="Proton acceptor" evidence="7">
    <location>
        <position position="337"/>
    </location>
</feature>
<dbReference type="EC" id="2.3.1.16" evidence="5"/>
<name>J9D0Y9_EDHAE</name>
<dbReference type="EMBL" id="AFBI03000143">
    <property type="protein sequence ID" value="EJW01526.1"/>
    <property type="molecule type" value="Genomic_DNA"/>
</dbReference>
<feature type="active site" description="Proton acceptor" evidence="7">
    <location>
        <position position="365"/>
    </location>
</feature>
<comment type="pathway">
    <text evidence="1">Lipid metabolism; fatty acid metabolism.</text>
</comment>
<dbReference type="Gene3D" id="3.40.47.10">
    <property type="match status" value="2"/>
</dbReference>
<dbReference type="OMA" id="HAGEQSM"/>
<sequence>MGKKDEIVVVAAYRTPFGKATRGSFKATHADYLLSKLIQKGMIKCGVRPEYIEEIVLGNVLTPLGGIVEARIASLNAGIPQQTPISVINRLCASGLESIKIIADKIKNKEIMCGLAGGFETMSHNSFTQKYSVSDQSDFVQDAKNCLIPMGETSEIVAEKLSISREDADVYAFHSHKKAFDAQTNNRFKYEIVPITNSEGEVIYKDDGIREPNLQKMQSLNPCFKKSGVTTPANASQLSDGCAVVFLANRQFALEKNLPIIAKYIDCVSIGCAPELMGLGPVYAIKKLLRKHSLGIEDIEYFEINEAFASQVIGCIEELGISYDKANINGGSIAMGHPLGSTGARLAGTLLWNLSPQKYGVVSLCTATGMGTAALFLKE</sequence>
<dbReference type="InParanoid" id="J9D0Y9"/>
<dbReference type="PANTHER" id="PTHR43853:SF9">
    <property type="entry name" value="ACETYL-COA C-ACETYLTRANSFERASE"/>
    <property type="match status" value="1"/>
</dbReference>
<dbReference type="HOGENOM" id="CLU_031026_1_1_1"/>
<dbReference type="OrthoDB" id="5404651at2759"/>
<dbReference type="InterPro" id="IPR002155">
    <property type="entry name" value="Thiolase"/>
</dbReference>
<dbReference type="GO" id="GO:0006635">
    <property type="term" value="P:fatty acid beta-oxidation"/>
    <property type="evidence" value="ECO:0007669"/>
    <property type="project" value="TreeGrafter"/>
</dbReference>
<evidence type="ECO:0000256" key="5">
    <source>
        <dbReference type="ARBA" id="ARBA00024073"/>
    </source>
</evidence>
<dbReference type="PROSITE" id="PS00098">
    <property type="entry name" value="THIOLASE_1"/>
    <property type="match status" value="1"/>
</dbReference>
<dbReference type="Pfam" id="PF02803">
    <property type="entry name" value="Thiolase_C"/>
    <property type="match status" value="1"/>
</dbReference>
<dbReference type="InterPro" id="IPR016039">
    <property type="entry name" value="Thiolase-like"/>
</dbReference>
<gene>
    <name evidence="11" type="ORF">EDEG_03900</name>
</gene>
<evidence type="ECO:0000256" key="2">
    <source>
        <dbReference type="ARBA" id="ARBA00010982"/>
    </source>
</evidence>
<comment type="similarity">
    <text evidence="2 8">Belongs to the thiolase-like superfamily. Thiolase family.</text>
</comment>
<dbReference type="PANTHER" id="PTHR43853">
    <property type="entry name" value="3-KETOACYL-COA THIOLASE, PEROXISOMAL"/>
    <property type="match status" value="1"/>
</dbReference>
<dbReference type="CDD" id="cd00751">
    <property type="entry name" value="thiolase"/>
    <property type="match status" value="1"/>
</dbReference>
<evidence type="ECO:0000259" key="9">
    <source>
        <dbReference type="Pfam" id="PF00108"/>
    </source>
</evidence>
<dbReference type="PROSITE" id="PS00099">
    <property type="entry name" value="THIOLASE_3"/>
    <property type="match status" value="1"/>
</dbReference>
<dbReference type="InterPro" id="IPR020610">
    <property type="entry name" value="Thiolase_AS"/>
</dbReference>